<accession>A0A8J2XJ34</accession>
<dbReference type="InterPro" id="IPR007922">
    <property type="entry name" value="DciA-like"/>
</dbReference>
<dbReference type="Pfam" id="PF05258">
    <property type="entry name" value="DciA"/>
    <property type="match status" value="1"/>
</dbReference>
<organism evidence="1 2">
    <name type="scientific">Aquaticitalea lipolytica</name>
    <dbReference type="NCBI Taxonomy" id="1247562"/>
    <lineage>
        <taxon>Bacteria</taxon>
        <taxon>Pseudomonadati</taxon>
        <taxon>Bacteroidota</taxon>
        <taxon>Flavobacteriia</taxon>
        <taxon>Flavobacteriales</taxon>
        <taxon>Flavobacteriaceae</taxon>
        <taxon>Aquaticitalea</taxon>
    </lineage>
</organism>
<evidence type="ECO:0008006" key="3">
    <source>
        <dbReference type="Google" id="ProtNLM"/>
    </source>
</evidence>
<dbReference type="PANTHER" id="PTHR36456">
    <property type="entry name" value="UPF0232 PROTEIN SCO3875"/>
    <property type="match status" value="1"/>
</dbReference>
<dbReference type="AlphaFoldDB" id="A0A8J2XJ34"/>
<dbReference type="EMBL" id="BMIC01000003">
    <property type="protein sequence ID" value="GFZ87645.1"/>
    <property type="molecule type" value="Genomic_DNA"/>
</dbReference>
<dbReference type="RefSeq" id="WP_188606127.1">
    <property type="nucleotide sequence ID" value="NZ_BMIC01000003.1"/>
</dbReference>
<dbReference type="PANTHER" id="PTHR36456:SF1">
    <property type="entry name" value="UPF0232 PROTEIN SCO3875"/>
    <property type="match status" value="1"/>
</dbReference>
<protein>
    <recommendedName>
        <fullName evidence="3">RNA-binding protein</fullName>
    </recommendedName>
</protein>
<keyword evidence="2" id="KW-1185">Reference proteome</keyword>
<name>A0A8J2XJ34_9FLAO</name>
<proteinExistence type="predicted"/>
<evidence type="ECO:0000313" key="2">
    <source>
        <dbReference type="Proteomes" id="UP000598120"/>
    </source>
</evidence>
<sequence length="99" mass="11310">MSKRRNNDHLPISDIIKDFVDTNRLQTGLDKVNVQDAWAQMMGNGVNNYTTAVQLERDTLYVQLSSSVLREELSYGKDKIITMLNEAIGKEVIKKLVLR</sequence>
<comment type="caution">
    <text evidence="1">The sequence shown here is derived from an EMBL/GenBank/DDBJ whole genome shotgun (WGS) entry which is preliminary data.</text>
</comment>
<reference evidence="1 2" key="1">
    <citation type="journal article" date="2014" name="Int. J. Syst. Evol. Microbiol.">
        <title>Complete genome sequence of Corynebacterium casei LMG S-19264T (=DSM 44701T), isolated from a smear-ripened cheese.</title>
        <authorList>
            <consortium name="US DOE Joint Genome Institute (JGI-PGF)"/>
            <person name="Walter F."/>
            <person name="Albersmeier A."/>
            <person name="Kalinowski J."/>
            <person name="Ruckert C."/>
        </authorList>
    </citation>
    <scope>NUCLEOTIDE SEQUENCE [LARGE SCALE GENOMIC DNA]</scope>
    <source>
        <strain evidence="1 2">CGMCC 1.15295</strain>
    </source>
</reference>
<dbReference type="Proteomes" id="UP000598120">
    <property type="component" value="Unassembled WGS sequence"/>
</dbReference>
<evidence type="ECO:0000313" key="1">
    <source>
        <dbReference type="EMBL" id="GFZ87645.1"/>
    </source>
</evidence>
<gene>
    <name evidence="1" type="ORF">GCM10011531_18940</name>
</gene>